<protein>
    <submittedName>
        <fullName evidence="1">Phage protein (N4 Gp49/phage Sf6 gene 66) family</fullName>
    </submittedName>
</protein>
<dbReference type="EMBL" id="LR796706">
    <property type="protein sequence ID" value="CAB4161043.1"/>
    <property type="molecule type" value="Genomic_DNA"/>
</dbReference>
<proteinExistence type="predicted"/>
<accession>A0A6J5NQC4</accession>
<sequence>MTQYYIGSKQVLAWEQDRDGEPGYAVKYSDDYTSWSPKAVFEKAYLAQGHDPSRITPQLIEDFIVNEHYIVVGEAVASGATTAVLRGPVSGSLDLLTICVLTLRNGFTVTGESACVTPANFDAEIGRQIARRNAVEKVWPLLGFLLATARNGV</sequence>
<evidence type="ECO:0000313" key="1">
    <source>
        <dbReference type="EMBL" id="CAB4161043.1"/>
    </source>
</evidence>
<dbReference type="Pfam" id="PF13876">
    <property type="entry name" value="Phage_gp49_66"/>
    <property type="match status" value="1"/>
</dbReference>
<dbReference type="InterPro" id="IPR025915">
    <property type="entry name" value="Phage_gp49_66"/>
</dbReference>
<organism evidence="1">
    <name type="scientific">uncultured Caudovirales phage</name>
    <dbReference type="NCBI Taxonomy" id="2100421"/>
    <lineage>
        <taxon>Viruses</taxon>
        <taxon>Duplodnaviria</taxon>
        <taxon>Heunggongvirae</taxon>
        <taxon>Uroviricota</taxon>
        <taxon>Caudoviricetes</taxon>
        <taxon>Peduoviridae</taxon>
        <taxon>Maltschvirus</taxon>
        <taxon>Maltschvirus maltsch</taxon>
    </lineage>
</organism>
<reference evidence="1" key="1">
    <citation type="submission" date="2020-04" db="EMBL/GenBank/DDBJ databases">
        <authorList>
            <person name="Chiriac C."/>
            <person name="Salcher M."/>
            <person name="Ghai R."/>
            <person name="Kavagutti S V."/>
        </authorList>
    </citation>
    <scope>NUCLEOTIDE SEQUENCE</scope>
</reference>
<gene>
    <name evidence="1" type="ORF">UFOVP728_26</name>
</gene>
<name>A0A6J5NQC4_9CAUD</name>